<evidence type="ECO:0000313" key="2">
    <source>
        <dbReference type="EMBL" id="MPM87196.1"/>
    </source>
</evidence>
<name>A0A645DCU9_9ZZZZ</name>
<gene>
    <name evidence="2" type="ORF">SDC9_134290</name>
</gene>
<feature type="region of interest" description="Disordered" evidence="1">
    <location>
        <begin position="52"/>
        <end position="83"/>
    </location>
</feature>
<protein>
    <submittedName>
        <fullName evidence="2">Uncharacterized protein</fullName>
    </submittedName>
</protein>
<organism evidence="2">
    <name type="scientific">bioreactor metagenome</name>
    <dbReference type="NCBI Taxonomy" id="1076179"/>
    <lineage>
        <taxon>unclassified sequences</taxon>
        <taxon>metagenomes</taxon>
        <taxon>ecological metagenomes</taxon>
    </lineage>
</organism>
<accession>A0A645DCU9</accession>
<reference evidence="2" key="1">
    <citation type="submission" date="2019-08" db="EMBL/GenBank/DDBJ databases">
        <authorList>
            <person name="Kucharzyk K."/>
            <person name="Murdoch R.W."/>
            <person name="Higgins S."/>
            <person name="Loffler F."/>
        </authorList>
    </citation>
    <scope>NUCLEOTIDE SEQUENCE</scope>
</reference>
<proteinExistence type="predicted"/>
<sequence length="83" mass="8852">MKSIAISIQRIRKLSPCAMGQSAPSPSGMKIIAGRIRVFHIFAVPLPAGMPFHRDETEQSPADSAPLARSTCAAGNKARSSEF</sequence>
<comment type="caution">
    <text evidence="2">The sequence shown here is derived from an EMBL/GenBank/DDBJ whole genome shotgun (WGS) entry which is preliminary data.</text>
</comment>
<dbReference type="EMBL" id="VSSQ01035070">
    <property type="protein sequence ID" value="MPM87196.1"/>
    <property type="molecule type" value="Genomic_DNA"/>
</dbReference>
<dbReference type="AlphaFoldDB" id="A0A645DCU9"/>
<evidence type="ECO:0000256" key="1">
    <source>
        <dbReference type="SAM" id="MobiDB-lite"/>
    </source>
</evidence>